<dbReference type="EMBL" id="CBTB010000031">
    <property type="protein sequence ID" value="CDH30991.1"/>
    <property type="molecule type" value="Genomic_DNA"/>
</dbReference>
<comment type="caution">
    <text evidence="1">The sequence shown here is derived from an EMBL/GenBank/DDBJ whole genome shotgun (WGS) entry which is preliminary data.</text>
</comment>
<name>A0A077QFF6_XENBV</name>
<evidence type="ECO:0000313" key="1">
    <source>
        <dbReference type="EMBL" id="CDH30991.1"/>
    </source>
</evidence>
<gene>
    <name evidence="1" type="ORF">XBI1_1260012</name>
</gene>
<sequence>MEEIQKYGVGAKDPVYKPN</sequence>
<proteinExistence type="predicted"/>
<dbReference type="HOGENOM" id="CLU_3429910_0_0_6"/>
<organism evidence="1">
    <name type="scientific">Xenorhabdus bovienii str. Intermedium</name>
    <dbReference type="NCBI Taxonomy" id="1379677"/>
    <lineage>
        <taxon>Bacteria</taxon>
        <taxon>Pseudomonadati</taxon>
        <taxon>Pseudomonadota</taxon>
        <taxon>Gammaproteobacteria</taxon>
        <taxon>Enterobacterales</taxon>
        <taxon>Morganellaceae</taxon>
        <taxon>Xenorhabdus</taxon>
    </lineage>
</organism>
<accession>A0A077QFF6</accession>
<protein>
    <submittedName>
        <fullName evidence="1">Uncharacterized protein</fullName>
    </submittedName>
</protein>
<dbReference type="AlphaFoldDB" id="A0A077QFF6"/>
<dbReference type="Proteomes" id="UP000028480">
    <property type="component" value="Unassembled WGS sequence"/>
</dbReference>
<reference evidence="1" key="1">
    <citation type="submission" date="2013-07" db="EMBL/GenBank/DDBJ databases">
        <title>Sub-species coevolution in mutualistic symbiosis.</title>
        <authorList>
            <person name="Murfin K."/>
            <person name="Klassen J."/>
            <person name="Lee M."/>
            <person name="Forst S."/>
            <person name="Stock P."/>
            <person name="Goodrich-Blair H."/>
        </authorList>
    </citation>
    <scope>NUCLEOTIDE SEQUENCE [LARGE SCALE GENOMIC DNA]</scope>
    <source>
        <strain evidence="1">Intermedium</strain>
    </source>
</reference>